<organism evidence="1">
    <name type="scientific">Emiliania huxleyi</name>
    <name type="common">Coccolithophore</name>
    <name type="synonym">Pontosphaera huxleyi</name>
    <dbReference type="NCBI Taxonomy" id="2903"/>
    <lineage>
        <taxon>Eukaryota</taxon>
        <taxon>Haptista</taxon>
        <taxon>Haptophyta</taxon>
        <taxon>Prymnesiophyceae</taxon>
        <taxon>Isochrysidales</taxon>
        <taxon>Noelaerhabdaceae</taxon>
        <taxon>Emiliania</taxon>
    </lineage>
</organism>
<accession>A0A6V2NBF6</accession>
<sequence length="342" mass="37290">MPSGGDWALQRNGAIFLEGTEGATVAQCHLTRLDGNGVFLSGYNRNATITANEASWVGASAFAAWGWTSRCLNGNCSVRLPYPVGPDGRGGEQPRHTTISHNLVREIGIWQKQSSMWFQAVTTQTTLRGNVHFNGPRAGINFNDGFGGGDVVERNLLANTVRESGDHGPFNSWDRLPYITTVRSGVPSVLPAWRHIRLNLMMSVYASQEAIDTDDGSAYYKVYRNFFLYAAHGLKSDFNGHDTQAYENVYAYVSDCWGPAGKMWLKTGANNTFRDNACIANSDEGGFASDCAGATPVNLTITRNRVFNRRGTLKVKLCDASNTVKSLPEDSEVIAMGLEAIA</sequence>
<proteinExistence type="predicted"/>
<gene>
    <name evidence="1" type="ORF">EHUX00137_LOCUS9079</name>
</gene>
<evidence type="ECO:0000313" key="1">
    <source>
        <dbReference type="EMBL" id="CAE0536581.1"/>
    </source>
</evidence>
<protein>
    <recommendedName>
        <fullName evidence="2">Right handed beta helix domain-containing protein</fullName>
    </recommendedName>
</protein>
<evidence type="ECO:0008006" key="2">
    <source>
        <dbReference type="Google" id="ProtNLM"/>
    </source>
</evidence>
<dbReference type="EMBL" id="HBIR01012434">
    <property type="protein sequence ID" value="CAE0536581.1"/>
    <property type="molecule type" value="Transcribed_RNA"/>
</dbReference>
<dbReference type="Gene3D" id="2.160.20.10">
    <property type="entry name" value="Single-stranded right-handed beta-helix, Pectin lyase-like"/>
    <property type="match status" value="1"/>
</dbReference>
<name>A0A6V2NBF6_EMIHU</name>
<dbReference type="InterPro" id="IPR011050">
    <property type="entry name" value="Pectin_lyase_fold/virulence"/>
</dbReference>
<dbReference type="SUPFAM" id="SSF51126">
    <property type="entry name" value="Pectin lyase-like"/>
    <property type="match status" value="1"/>
</dbReference>
<dbReference type="AlphaFoldDB" id="A0A6V2NBF6"/>
<reference evidence="1" key="1">
    <citation type="submission" date="2021-01" db="EMBL/GenBank/DDBJ databases">
        <authorList>
            <person name="Corre E."/>
            <person name="Pelletier E."/>
            <person name="Niang G."/>
            <person name="Scheremetjew M."/>
            <person name="Finn R."/>
            <person name="Kale V."/>
            <person name="Holt S."/>
            <person name="Cochrane G."/>
            <person name="Meng A."/>
            <person name="Brown T."/>
            <person name="Cohen L."/>
        </authorList>
    </citation>
    <scope>NUCLEOTIDE SEQUENCE</scope>
    <source>
        <strain evidence="1">379</strain>
    </source>
</reference>
<dbReference type="InterPro" id="IPR012334">
    <property type="entry name" value="Pectin_lyas_fold"/>
</dbReference>